<protein>
    <recommendedName>
        <fullName evidence="1">fructose-bisphosphate aldolase</fullName>
        <ecNumber evidence="1">4.1.2.13</ecNumber>
    </recommendedName>
</protein>
<reference evidence="6 7" key="1">
    <citation type="submission" date="2017-05" db="EMBL/GenBank/DDBJ databases">
        <authorList>
            <person name="Varghese N."/>
            <person name="Submissions S."/>
        </authorList>
    </citation>
    <scope>NUCLEOTIDE SEQUENCE [LARGE SCALE GENOMIC DNA]</scope>
    <source>
        <strain evidence="6 7">DSM 16304</strain>
    </source>
</reference>
<evidence type="ECO:0000256" key="2">
    <source>
        <dbReference type="ARBA" id="ARBA00023239"/>
    </source>
</evidence>
<evidence type="ECO:0000256" key="1">
    <source>
        <dbReference type="ARBA" id="ARBA00013068"/>
    </source>
</evidence>
<dbReference type="Pfam" id="PF01791">
    <property type="entry name" value="DeoC"/>
    <property type="match status" value="1"/>
</dbReference>
<dbReference type="PIRSF" id="PIRSF038992">
    <property type="entry name" value="Aldolase_Ia"/>
    <property type="match status" value="1"/>
</dbReference>
<feature type="active site" description="Schiff-base intermediate with dihydroxyacetone-P" evidence="5">
    <location>
        <position position="207"/>
    </location>
</feature>
<sequence>MENLSFSVPLDVPEERKEDFIKNMNEITKGTGRLMLFAGDQKVEHLNDDFYGENIPIDDSQPEHLFRVASIAKIGVFATQLGLIARYGEKYPNVPYLVKINSKTNLTPYEIRDPVSLAWYSFEDVVDFKEKSGLKIYGIGYTVYLGSEFEHLMLKEAASLVHAAHSEGMVAVLWMYPKGKAIKNEHDPHLIAGAAGVANCLGADFVKVKVPIINGKKSAEALREAVLAAGNTGVLCEGGKKENPEEFLRELYEQIHIGGTRGNGTGRNIHQNTIEDAVRMANAIYAITIENKTVDEALTILRESPV</sequence>
<dbReference type="InterPro" id="IPR041720">
    <property type="entry name" value="FbaB-like"/>
</dbReference>
<dbReference type="Proteomes" id="UP000317315">
    <property type="component" value="Unassembled WGS sequence"/>
</dbReference>
<evidence type="ECO:0000256" key="4">
    <source>
        <dbReference type="ARBA" id="ARBA00049653"/>
    </source>
</evidence>
<dbReference type="PANTHER" id="PTHR47916">
    <property type="entry name" value="FRUCTOSE-BISPHOSPHATE ALDOLASE CLASS 1"/>
    <property type="match status" value="1"/>
</dbReference>
<dbReference type="SUPFAM" id="SSF51569">
    <property type="entry name" value="Aldolase"/>
    <property type="match status" value="1"/>
</dbReference>
<comment type="similarity">
    <text evidence="4">Belongs to the DeoC/FbaB aldolase family. FbaB subfamily.</text>
</comment>
<keyword evidence="3" id="KW-0704">Schiff base</keyword>
<dbReference type="GO" id="GO:0006096">
    <property type="term" value="P:glycolytic process"/>
    <property type="evidence" value="ECO:0007669"/>
    <property type="project" value="UniProtKB-KW"/>
</dbReference>
<gene>
    <name evidence="6" type="ORF">SAMN06269117_10315</name>
</gene>
<evidence type="ECO:0000313" key="7">
    <source>
        <dbReference type="Proteomes" id="UP000317315"/>
    </source>
</evidence>
<feature type="active site" description="Proton donor" evidence="5">
    <location>
        <position position="176"/>
    </location>
</feature>
<dbReference type="PANTHER" id="PTHR47916:SF4">
    <property type="entry name" value="FRUCTOSE-BISPHOSPHATE ALDOLASE CLASS 1"/>
    <property type="match status" value="1"/>
</dbReference>
<dbReference type="InterPro" id="IPR013785">
    <property type="entry name" value="Aldolase_TIM"/>
</dbReference>
<dbReference type="InterPro" id="IPR002915">
    <property type="entry name" value="DeoC/FbaB/LacD_aldolase"/>
</dbReference>
<dbReference type="EC" id="4.1.2.13" evidence="1"/>
<dbReference type="GO" id="GO:0004332">
    <property type="term" value="F:fructose-bisphosphate aldolase activity"/>
    <property type="evidence" value="ECO:0007669"/>
    <property type="project" value="UniProtKB-EC"/>
</dbReference>
<dbReference type="Gene3D" id="3.20.20.70">
    <property type="entry name" value="Aldolase class I"/>
    <property type="match status" value="1"/>
</dbReference>
<accession>A0A521AY14</accession>
<evidence type="ECO:0000256" key="5">
    <source>
        <dbReference type="PIRSR" id="PIRSR038992-1"/>
    </source>
</evidence>
<keyword evidence="7" id="KW-1185">Reference proteome</keyword>
<dbReference type="InterPro" id="IPR050456">
    <property type="entry name" value="DeoC/FbaB_aldolase"/>
</dbReference>
<dbReference type="NCBIfam" id="NF005321">
    <property type="entry name" value="PRK06852.1"/>
    <property type="match status" value="1"/>
</dbReference>
<dbReference type="SMART" id="SM01133">
    <property type="entry name" value="DeoC"/>
    <property type="match status" value="1"/>
</dbReference>
<name>A0A521AY14_9BACT</name>
<keyword evidence="2" id="KW-0456">Lyase</keyword>
<dbReference type="EMBL" id="FXTM01000003">
    <property type="protein sequence ID" value="SMO39728.1"/>
    <property type="molecule type" value="Genomic_DNA"/>
</dbReference>
<dbReference type="AlphaFoldDB" id="A0A521AY14"/>
<evidence type="ECO:0000313" key="6">
    <source>
        <dbReference type="EMBL" id="SMO39728.1"/>
    </source>
</evidence>
<proteinExistence type="inferred from homology"/>
<organism evidence="6 7">
    <name type="scientific">Balnearium lithotrophicum</name>
    <dbReference type="NCBI Taxonomy" id="223788"/>
    <lineage>
        <taxon>Bacteria</taxon>
        <taxon>Pseudomonadati</taxon>
        <taxon>Aquificota</taxon>
        <taxon>Aquificia</taxon>
        <taxon>Desulfurobacteriales</taxon>
        <taxon>Desulfurobacteriaceae</taxon>
        <taxon>Balnearium</taxon>
    </lineage>
</organism>
<evidence type="ECO:0000256" key="3">
    <source>
        <dbReference type="ARBA" id="ARBA00023270"/>
    </source>
</evidence>